<dbReference type="InterPro" id="IPR012902">
    <property type="entry name" value="N_methyl_site"/>
</dbReference>
<dbReference type="AlphaFoldDB" id="A0A518FW90"/>
<dbReference type="InterPro" id="IPR011453">
    <property type="entry name" value="DUF1559"/>
</dbReference>
<evidence type="ECO:0000259" key="2">
    <source>
        <dbReference type="Pfam" id="PF07596"/>
    </source>
</evidence>
<dbReference type="EMBL" id="CP036317">
    <property type="protein sequence ID" value="QDV20602.1"/>
    <property type="molecule type" value="Genomic_DNA"/>
</dbReference>
<reference evidence="3 4" key="1">
    <citation type="submission" date="2019-02" db="EMBL/GenBank/DDBJ databases">
        <title>Deep-cultivation of Planctomycetes and their phenomic and genomic characterization uncovers novel biology.</title>
        <authorList>
            <person name="Wiegand S."/>
            <person name="Jogler M."/>
            <person name="Boedeker C."/>
            <person name="Pinto D."/>
            <person name="Vollmers J."/>
            <person name="Rivas-Marin E."/>
            <person name="Kohn T."/>
            <person name="Peeters S.H."/>
            <person name="Heuer A."/>
            <person name="Rast P."/>
            <person name="Oberbeckmann S."/>
            <person name="Bunk B."/>
            <person name="Jeske O."/>
            <person name="Meyerdierks A."/>
            <person name="Storesund J.E."/>
            <person name="Kallscheuer N."/>
            <person name="Luecker S."/>
            <person name="Lage O.M."/>
            <person name="Pohl T."/>
            <person name="Merkel B.J."/>
            <person name="Hornburger P."/>
            <person name="Mueller R.-W."/>
            <person name="Bruemmer F."/>
            <person name="Labrenz M."/>
            <person name="Spormann A.M."/>
            <person name="Op den Camp H."/>
            <person name="Overmann J."/>
            <person name="Amann R."/>
            <person name="Jetten M.S.M."/>
            <person name="Mascher T."/>
            <person name="Medema M.H."/>
            <person name="Devos D.P."/>
            <person name="Kaster A.-K."/>
            <person name="Ovreas L."/>
            <person name="Rohde M."/>
            <person name="Galperin M.Y."/>
            <person name="Jogler C."/>
        </authorList>
    </citation>
    <scope>NUCLEOTIDE SEQUENCE [LARGE SCALE GENOMIC DNA]</scope>
    <source>
        <strain evidence="3 4">Pan153</strain>
    </source>
</reference>
<keyword evidence="1" id="KW-1133">Transmembrane helix</keyword>
<dbReference type="OrthoDB" id="282371at2"/>
<dbReference type="PANTHER" id="PTHR30093">
    <property type="entry name" value="GENERAL SECRETION PATHWAY PROTEIN G"/>
    <property type="match status" value="1"/>
</dbReference>
<keyword evidence="1" id="KW-0812">Transmembrane</keyword>
<accession>A0A518FW90</accession>
<dbReference type="SUPFAM" id="SSF54523">
    <property type="entry name" value="Pili subunits"/>
    <property type="match status" value="1"/>
</dbReference>
<dbReference type="RefSeq" id="WP_145458884.1">
    <property type="nucleotide sequence ID" value="NZ_CP036317.1"/>
</dbReference>
<dbReference type="PANTHER" id="PTHR30093:SF2">
    <property type="entry name" value="TYPE II SECRETION SYSTEM PROTEIN H"/>
    <property type="match status" value="1"/>
</dbReference>
<feature type="domain" description="DUF1559" evidence="2">
    <location>
        <begin position="48"/>
        <end position="152"/>
    </location>
</feature>
<dbReference type="Proteomes" id="UP000320839">
    <property type="component" value="Chromosome"/>
</dbReference>
<protein>
    <recommendedName>
        <fullName evidence="2">DUF1559 domain-containing protein</fullName>
    </recommendedName>
</protein>
<gene>
    <name evidence="3" type="ORF">Pan153_52780</name>
</gene>
<dbReference type="Pfam" id="PF07596">
    <property type="entry name" value="SBP_bac_10"/>
    <property type="match status" value="2"/>
</dbReference>
<evidence type="ECO:0000313" key="4">
    <source>
        <dbReference type="Proteomes" id="UP000320839"/>
    </source>
</evidence>
<evidence type="ECO:0000313" key="3">
    <source>
        <dbReference type="EMBL" id="QDV20602.1"/>
    </source>
</evidence>
<dbReference type="NCBIfam" id="TIGR02532">
    <property type="entry name" value="IV_pilin_GFxxxE"/>
    <property type="match status" value="1"/>
</dbReference>
<dbReference type="InterPro" id="IPR045584">
    <property type="entry name" value="Pilin-like"/>
</dbReference>
<proteinExistence type="predicted"/>
<dbReference type="Gene3D" id="3.30.700.10">
    <property type="entry name" value="Glycoprotein, Type 4 Pilin"/>
    <property type="match status" value="1"/>
</dbReference>
<sequence length="352" mass="37833">MNVFNRSRSERSGRTSISSERNGFTLIELLVVIAIIGMLIALLLPAVQQARAAARRAQSRNNLKQIGLALQNHHDAFGHFPNNGGGKWVDESDHDANYLPNLPNPKICTEGAGWGTCWPWGIGDPSRPGKEQPGSYIFALLPYLEQINAFDQSIGLKGAIPVSTLVIPGRRDPTPINVPSSDPVYPGWNYTDGGWGAWAKTDYAANDQVILPAWGDRWGKVLRFRDLTDGSSNVILAGEKALDLEAMAAGSWYWDEPIVVGGSGGTARCGLELYPDSPGLKELVDVSRPYQEGVSSTTGFACGGGNWGAPADAGGVLFALGDGSVRIVSYSLDKLILERLLKPQDGEVIGEF</sequence>
<feature type="domain" description="DUF1559" evidence="2">
    <location>
        <begin position="188"/>
        <end position="334"/>
    </location>
</feature>
<name>A0A518FW90_9PLAN</name>
<feature type="transmembrane region" description="Helical" evidence="1">
    <location>
        <begin position="24"/>
        <end position="47"/>
    </location>
</feature>
<keyword evidence="1" id="KW-0472">Membrane</keyword>
<organism evidence="3 4">
    <name type="scientific">Gimesia panareensis</name>
    <dbReference type="NCBI Taxonomy" id="2527978"/>
    <lineage>
        <taxon>Bacteria</taxon>
        <taxon>Pseudomonadati</taxon>
        <taxon>Planctomycetota</taxon>
        <taxon>Planctomycetia</taxon>
        <taxon>Planctomycetales</taxon>
        <taxon>Planctomycetaceae</taxon>
        <taxon>Gimesia</taxon>
    </lineage>
</organism>
<evidence type="ECO:0000256" key="1">
    <source>
        <dbReference type="SAM" id="Phobius"/>
    </source>
</evidence>
<dbReference type="Pfam" id="PF07963">
    <property type="entry name" value="N_methyl"/>
    <property type="match status" value="1"/>
</dbReference>